<dbReference type="Gene3D" id="3.40.720.10">
    <property type="entry name" value="Alkaline Phosphatase, subunit A"/>
    <property type="match status" value="1"/>
</dbReference>
<accession>A0A5C6E213</accession>
<dbReference type="InterPro" id="IPR052701">
    <property type="entry name" value="GAG_Ulvan_Degrading_Sulfatases"/>
</dbReference>
<dbReference type="PANTHER" id="PTHR43751">
    <property type="entry name" value="SULFATASE"/>
    <property type="match status" value="1"/>
</dbReference>
<dbReference type="InterPro" id="IPR000917">
    <property type="entry name" value="Sulfatase_N"/>
</dbReference>
<evidence type="ECO:0000256" key="3">
    <source>
        <dbReference type="SAM" id="SignalP"/>
    </source>
</evidence>
<dbReference type="SUPFAM" id="SSF53649">
    <property type="entry name" value="Alkaline phosphatase-like"/>
    <property type="match status" value="1"/>
</dbReference>
<keyword evidence="3" id="KW-0732">Signal</keyword>
<proteinExistence type="inferred from homology"/>
<dbReference type="PANTHER" id="PTHR43751:SF1">
    <property type="entry name" value="SULFATASE ATSG-RELATED"/>
    <property type="match status" value="1"/>
</dbReference>
<evidence type="ECO:0000313" key="6">
    <source>
        <dbReference type="Proteomes" id="UP000315471"/>
    </source>
</evidence>
<dbReference type="GO" id="GO:0016787">
    <property type="term" value="F:hydrolase activity"/>
    <property type="evidence" value="ECO:0007669"/>
    <property type="project" value="UniProtKB-KW"/>
</dbReference>
<evidence type="ECO:0000256" key="2">
    <source>
        <dbReference type="ARBA" id="ARBA00022801"/>
    </source>
</evidence>
<gene>
    <name evidence="5" type="ORF">Q31b_19740</name>
</gene>
<feature type="chain" id="PRO_5022806960" evidence="3">
    <location>
        <begin position="26"/>
        <end position="497"/>
    </location>
</feature>
<dbReference type="CDD" id="cd16027">
    <property type="entry name" value="SGSH"/>
    <property type="match status" value="1"/>
</dbReference>
<sequence precursor="true">MNSLNLDTLTSPRIATLLFTLLSFAAPIDGLAADASPNDKRPNILFCFADDWGWPHGHVYGDEVVRSPALDRIARNGVLFEHAFVSSPSCTPSRNAVITGQAFYRLGEGANLHSTLDRAHPNFVSLLEDAGYQVGHYRKAWGPGDFTAGGYQTHPCGPNSTFDAFIAKLDTSKPFCFWFGTSDPHRPYKLGSGRESGLAIDKIDVPPFYPDEEIIRSDIADYYFEVERFNNEVDLVLDKLEQMGLSDNTIVVISGDHGMPFPRCKGNLYDGGTRVPLAIRWPSKVPIGRRVSDLVSLTDLAPTFLEAAGVRVPAQMTGRSLLPILSSKAEGRIDSSRNAVIVGRQRHTPAQESPSINGYPSRGIRTDEYLLIVNFEPDRWPAGVPSGSTHPINSFADCDNGPTKSRIMECNQDAENQQYYDRCFARRPAEELYVLADDPAQVDNRIDDPSLAEVAKILRNQLYEKLRETNDPLVVGNQKQASAFDRYPYRAKYELNK</sequence>
<keyword evidence="6" id="KW-1185">Reference proteome</keyword>
<evidence type="ECO:0000313" key="5">
    <source>
        <dbReference type="EMBL" id="TWU42940.1"/>
    </source>
</evidence>
<organism evidence="5 6">
    <name type="scientific">Novipirellula aureliae</name>
    <dbReference type="NCBI Taxonomy" id="2527966"/>
    <lineage>
        <taxon>Bacteria</taxon>
        <taxon>Pseudomonadati</taxon>
        <taxon>Planctomycetota</taxon>
        <taxon>Planctomycetia</taxon>
        <taxon>Pirellulales</taxon>
        <taxon>Pirellulaceae</taxon>
        <taxon>Novipirellula</taxon>
    </lineage>
</organism>
<feature type="signal peptide" evidence="3">
    <location>
        <begin position="1"/>
        <end position="25"/>
    </location>
</feature>
<feature type="domain" description="Sulfatase N-terminal" evidence="4">
    <location>
        <begin position="42"/>
        <end position="310"/>
    </location>
</feature>
<comment type="caution">
    <text evidence="5">The sequence shown here is derived from an EMBL/GenBank/DDBJ whole genome shotgun (WGS) entry which is preliminary data.</text>
</comment>
<name>A0A5C6E213_9BACT</name>
<dbReference type="Proteomes" id="UP000315471">
    <property type="component" value="Unassembled WGS sequence"/>
</dbReference>
<comment type="similarity">
    <text evidence="1">Belongs to the sulfatase family.</text>
</comment>
<dbReference type="Pfam" id="PF00884">
    <property type="entry name" value="Sulfatase"/>
    <property type="match status" value="1"/>
</dbReference>
<dbReference type="InterPro" id="IPR017850">
    <property type="entry name" value="Alkaline_phosphatase_core_sf"/>
</dbReference>
<dbReference type="InterPro" id="IPR024607">
    <property type="entry name" value="Sulfatase_CS"/>
</dbReference>
<reference evidence="5 6" key="1">
    <citation type="submission" date="2019-02" db="EMBL/GenBank/DDBJ databases">
        <title>Deep-cultivation of Planctomycetes and their phenomic and genomic characterization uncovers novel biology.</title>
        <authorList>
            <person name="Wiegand S."/>
            <person name="Jogler M."/>
            <person name="Boedeker C."/>
            <person name="Pinto D."/>
            <person name="Vollmers J."/>
            <person name="Rivas-Marin E."/>
            <person name="Kohn T."/>
            <person name="Peeters S.H."/>
            <person name="Heuer A."/>
            <person name="Rast P."/>
            <person name="Oberbeckmann S."/>
            <person name="Bunk B."/>
            <person name="Jeske O."/>
            <person name="Meyerdierks A."/>
            <person name="Storesund J.E."/>
            <person name="Kallscheuer N."/>
            <person name="Luecker S."/>
            <person name="Lage O.M."/>
            <person name="Pohl T."/>
            <person name="Merkel B.J."/>
            <person name="Hornburger P."/>
            <person name="Mueller R.-W."/>
            <person name="Bruemmer F."/>
            <person name="Labrenz M."/>
            <person name="Spormann A.M."/>
            <person name="Op Den Camp H."/>
            <person name="Overmann J."/>
            <person name="Amann R."/>
            <person name="Jetten M.S.M."/>
            <person name="Mascher T."/>
            <person name="Medema M.H."/>
            <person name="Devos D.P."/>
            <person name="Kaster A.-K."/>
            <person name="Ovreas L."/>
            <person name="Rohde M."/>
            <person name="Galperin M.Y."/>
            <person name="Jogler C."/>
        </authorList>
    </citation>
    <scope>NUCLEOTIDE SEQUENCE [LARGE SCALE GENOMIC DNA]</scope>
    <source>
        <strain evidence="5 6">Q31b</strain>
    </source>
</reference>
<dbReference type="OrthoDB" id="9762324at2"/>
<dbReference type="AlphaFoldDB" id="A0A5C6E213"/>
<dbReference type="RefSeq" id="WP_146599454.1">
    <property type="nucleotide sequence ID" value="NZ_SJPY01000003.1"/>
</dbReference>
<evidence type="ECO:0000259" key="4">
    <source>
        <dbReference type="Pfam" id="PF00884"/>
    </source>
</evidence>
<keyword evidence="2" id="KW-0378">Hydrolase</keyword>
<evidence type="ECO:0000256" key="1">
    <source>
        <dbReference type="ARBA" id="ARBA00008779"/>
    </source>
</evidence>
<dbReference type="EMBL" id="SJPY01000003">
    <property type="protein sequence ID" value="TWU42940.1"/>
    <property type="molecule type" value="Genomic_DNA"/>
</dbReference>
<dbReference type="PROSITE" id="PS00523">
    <property type="entry name" value="SULFATASE_1"/>
    <property type="match status" value="1"/>
</dbReference>
<protein>
    <submittedName>
        <fullName evidence="5">Sulfatase</fullName>
    </submittedName>
</protein>